<accession>A0A1X9PTU1</accession>
<evidence type="ECO:0000256" key="2">
    <source>
        <dbReference type="ARBA" id="ARBA00022531"/>
    </source>
</evidence>
<keyword evidence="7 8" id="KW-0604">Photosystem II</keyword>
<dbReference type="Pfam" id="PF06298">
    <property type="entry name" value="PsbY"/>
    <property type="match status" value="1"/>
</dbReference>
<dbReference type="GO" id="GO:0030145">
    <property type="term" value="F:manganese ion binding"/>
    <property type="evidence" value="ECO:0007669"/>
    <property type="project" value="InterPro"/>
</dbReference>
<keyword evidence="3 8" id="KW-0812">Transmembrane</keyword>
<dbReference type="GO" id="GO:0015979">
    <property type="term" value="P:photosynthesis"/>
    <property type="evidence" value="ECO:0007669"/>
    <property type="project" value="UniProtKB-UniRule"/>
</dbReference>
<keyword evidence="9" id="KW-0150">Chloroplast</keyword>
<dbReference type="EMBL" id="KY709210">
    <property type="protein sequence ID" value="ARO90925.1"/>
    <property type="molecule type" value="Genomic_DNA"/>
</dbReference>
<keyword evidence="4 8" id="KW-1133">Transmembrane helix</keyword>
<dbReference type="GO" id="GO:0009523">
    <property type="term" value="C:photosystem II"/>
    <property type="evidence" value="ECO:0007669"/>
    <property type="project" value="UniProtKB-KW"/>
</dbReference>
<comment type="subunit">
    <text evidence="8">PSII is composed of 1 copy each of membrane proteins PsbA, PsbB, PsbC, PsbD, PsbE, PsbF, PsbH, PsbI, PsbJ, PsbK, PsbL, PsbM, PsbT, PsbY, PsbZ, Psb30/Ycf12, at least 3 peripheral proteins of the oxygen-evolving complex and a large number of cofactors. It forms dimeric complexes.</text>
</comment>
<geneLocation type="chloroplast" evidence="9"/>
<keyword evidence="2 8" id="KW-0602">Photosynthesis</keyword>
<keyword evidence="9" id="KW-0934">Plastid</keyword>
<keyword evidence="6 8" id="KW-0472">Membrane</keyword>
<keyword evidence="5 8" id="KW-0793">Thylakoid</keyword>
<evidence type="ECO:0000256" key="4">
    <source>
        <dbReference type="ARBA" id="ARBA00022989"/>
    </source>
</evidence>
<dbReference type="GO" id="GO:0009535">
    <property type="term" value="C:chloroplast thylakoid membrane"/>
    <property type="evidence" value="ECO:0007669"/>
    <property type="project" value="UniProtKB-SubCell"/>
</dbReference>
<evidence type="ECO:0000256" key="1">
    <source>
        <dbReference type="ARBA" id="ARBA00004370"/>
    </source>
</evidence>
<evidence type="ECO:0000256" key="8">
    <source>
        <dbReference type="HAMAP-Rule" id="MF_00717"/>
    </source>
</evidence>
<name>A0A1X9PTU1_9RHOD</name>
<comment type="similarity">
    <text evidence="8">Belongs to the PsbY family.</text>
</comment>
<evidence type="ECO:0000256" key="5">
    <source>
        <dbReference type="ARBA" id="ARBA00023078"/>
    </source>
</evidence>
<dbReference type="AlphaFoldDB" id="A0A1X9PTU1"/>
<proteinExistence type="inferred from homology"/>
<evidence type="ECO:0000256" key="6">
    <source>
        <dbReference type="ARBA" id="ARBA00023136"/>
    </source>
</evidence>
<comment type="function">
    <text evidence="8">Loosely associated component of the core of photosystem II (PSII). PSII is a light-driven water plastoquinone oxidoreductase, using light energy to abstract electrons from H(2)O, generating a proton gradient subsequently used for ATP formation.</text>
</comment>
<protein>
    <recommendedName>
        <fullName evidence="8">Photosystem II reaction center protein Y</fullName>
    </recommendedName>
</protein>
<evidence type="ECO:0000256" key="3">
    <source>
        <dbReference type="ARBA" id="ARBA00022692"/>
    </source>
</evidence>
<organism evidence="9">
    <name type="scientific">Corynoplastis japonica</name>
    <dbReference type="NCBI Taxonomy" id="700918"/>
    <lineage>
        <taxon>Eukaryota</taxon>
        <taxon>Rhodophyta</taxon>
        <taxon>Rhodellophyceae</taxon>
        <taxon>Rhodellales</taxon>
        <taxon>Rhodellaceae</taxon>
        <taxon>Corynoplastis</taxon>
    </lineage>
</organism>
<reference evidence="9" key="1">
    <citation type="submission" date="2017-03" db="EMBL/GenBank/DDBJ databases">
        <title>The new red algal subphylum Proteorhodophytina comprises the largest and most divergent plastid genomes known.</title>
        <authorList>
            <person name="Munoz-Gomez S.A."/>
            <person name="Mejia-Franco F.G."/>
            <person name="Durnin K."/>
            <person name="Morgan C."/>
            <person name="Grisdale C.J."/>
            <person name="Archibald J.M."/>
            <person name="Slamovits C.H."/>
        </authorList>
    </citation>
    <scope>NUCLEOTIDE SEQUENCE</scope>
    <source>
        <strain evidence="9">NIES-2662</strain>
    </source>
</reference>
<evidence type="ECO:0000256" key="7">
    <source>
        <dbReference type="ARBA" id="ARBA00023276"/>
    </source>
</evidence>
<comment type="subcellular location">
    <subcellularLocation>
        <location evidence="1">Membrane</location>
    </subcellularLocation>
    <subcellularLocation>
        <location evidence="8">Plastid</location>
        <location evidence="8">Chloroplast thylakoid membrane</location>
        <topology evidence="8">Single-pass membrane protein</topology>
    </subcellularLocation>
</comment>
<feature type="topological domain" description="Lumenal" evidence="8">
    <location>
        <begin position="1"/>
        <end position="6"/>
    </location>
</feature>
<gene>
    <name evidence="8 9" type="primary">psbY</name>
</gene>
<sequence length="38" mass="4276">MNHLLRVLIVLVPVLAAGSWAIYNIGRVALQQFRRLSS</sequence>
<feature type="topological domain" description="Stromal" evidence="8">
    <location>
        <begin position="26"/>
        <end position="38"/>
    </location>
</feature>
<dbReference type="InterPro" id="IPR009388">
    <property type="entry name" value="PSII_PsbY"/>
</dbReference>
<evidence type="ECO:0000313" key="9">
    <source>
        <dbReference type="EMBL" id="ARO90925.1"/>
    </source>
</evidence>
<dbReference type="HAMAP" id="MF_00717">
    <property type="entry name" value="PSII_PsbY"/>
    <property type="match status" value="1"/>
</dbReference>